<name>A0A0V1H3P3_9BILA</name>
<organism evidence="1 2">
    <name type="scientific">Trichinella zimbabwensis</name>
    <dbReference type="NCBI Taxonomy" id="268475"/>
    <lineage>
        <taxon>Eukaryota</taxon>
        <taxon>Metazoa</taxon>
        <taxon>Ecdysozoa</taxon>
        <taxon>Nematoda</taxon>
        <taxon>Enoplea</taxon>
        <taxon>Dorylaimia</taxon>
        <taxon>Trichinellida</taxon>
        <taxon>Trichinellidae</taxon>
        <taxon>Trichinella</taxon>
    </lineage>
</organism>
<sequence>MPTDEISRLYWIVEGQFGCLFNNCNLLFYIYNYAVVVDPPVPHSPFVEEEDFYHCCMQNLTIITKPVGCTVFDELSLKCDFNFYSYYSEKCALASVDRHDNVHCTSFAATVCFQKHADDKDIVQVSTILSQQTGQRKWGDNGNSVGLQSDFACFLKVHFANVISPTPTSTSPADSVVQFQRCLLLCDKLKRSGLLYKRSAHFVCHQQLLCQLSPIDKVAGSYSKSLFELFLFANSRYKGMNDCRRMNLQIVCCLRRIVKFEPVET</sequence>
<evidence type="ECO:0000313" key="1">
    <source>
        <dbReference type="EMBL" id="KRZ05174.1"/>
    </source>
</evidence>
<dbReference type="EMBL" id="JYDP01000144">
    <property type="protein sequence ID" value="KRZ05174.1"/>
    <property type="molecule type" value="Genomic_DNA"/>
</dbReference>
<protein>
    <submittedName>
        <fullName evidence="1">Uncharacterized protein</fullName>
    </submittedName>
</protein>
<comment type="caution">
    <text evidence="1">The sequence shown here is derived from an EMBL/GenBank/DDBJ whole genome shotgun (WGS) entry which is preliminary data.</text>
</comment>
<keyword evidence="2" id="KW-1185">Reference proteome</keyword>
<accession>A0A0V1H3P3</accession>
<evidence type="ECO:0000313" key="2">
    <source>
        <dbReference type="Proteomes" id="UP000055024"/>
    </source>
</evidence>
<reference evidence="1 2" key="1">
    <citation type="submission" date="2015-01" db="EMBL/GenBank/DDBJ databases">
        <title>Evolution of Trichinella species and genotypes.</title>
        <authorList>
            <person name="Korhonen P.K."/>
            <person name="Edoardo P."/>
            <person name="Giuseppe L.R."/>
            <person name="Gasser R.B."/>
        </authorList>
    </citation>
    <scope>NUCLEOTIDE SEQUENCE [LARGE SCALE GENOMIC DNA]</scope>
    <source>
        <strain evidence="1">ISS1029</strain>
    </source>
</reference>
<dbReference type="Proteomes" id="UP000055024">
    <property type="component" value="Unassembled WGS sequence"/>
</dbReference>
<dbReference type="AlphaFoldDB" id="A0A0V1H3P3"/>
<proteinExistence type="predicted"/>
<gene>
    <name evidence="1" type="ORF">T11_4155</name>
</gene>